<evidence type="ECO:0000313" key="2">
    <source>
        <dbReference type="EMBL" id="SQI58512.1"/>
    </source>
</evidence>
<protein>
    <recommendedName>
        <fullName evidence="4">YesK-like protein</fullName>
    </recommendedName>
</protein>
<evidence type="ECO:0000256" key="1">
    <source>
        <dbReference type="SAM" id="Phobius"/>
    </source>
</evidence>
<feature type="transmembrane region" description="Helical" evidence="1">
    <location>
        <begin position="37"/>
        <end position="56"/>
    </location>
</feature>
<feature type="transmembrane region" description="Helical" evidence="1">
    <location>
        <begin position="6"/>
        <end position="25"/>
    </location>
</feature>
<organism evidence="2 3">
    <name type="scientific">Lederbergia lenta</name>
    <name type="common">Bacillus lentus</name>
    <dbReference type="NCBI Taxonomy" id="1467"/>
    <lineage>
        <taxon>Bacteria</taxon>
        <taxon>Bacillati</taxon>
        <taxon>Bacillota</taxon>
        <taxon>Bacilli</taxon>
        <taxon>Bacillales</taxon>
        <taxon>Bacillaceae</taxon>
        <taxon>Lederbergia</taxon>
    </lineage>
</organism>
<keyword evidence="1" id="KW-1133">Transmembrane helix</keyword>
<proteinExistence type="predicted"/>
<keyword evidence="1" id="KW-0472">Membrane</keyword>
<gene>
    <name evidence="2" type="ORF">NCTC4824_02220</name>
</gene>
<sequence>MMLYVPIGIGLIIGIVTIVLTRLLVKFHQPKFLMNSPGILTLLAAVGLFYVGLSVVRGFEGAAYLILAIIISICAVISLITGNLKKTN</sequence>
<dbReference type="Proteomes" id="UP000249134">
    <property type="component" value="Chromosome 1"/>
</dbReference>
<feature type="transmembrane region" description="Helical" evidence="1">
    <location>
        <begin position="62"/>
        <end position="84"/>
    </location>
</feature>
<evidence type="ECO:0008006" key="4">
    <source>
        <dbReference type="Google" id="ProtNLM"/>
    </source>
</evidence>
<name>A0A2X4WIH7_LEDLE</name>
<evidence type="ECO:0000313" key="3">
    <source>
        <dbReference type="Proteomes" id="UP000249134"/>
    </source>
</evidence>
<dbReference type="KEGG" id="blen:NCTC4824_02220"/>
<reference evidence="2 3" key="1">
    <citation type="submission" date="2018-06" db="EMBL/GenBank/DDBJ databases">
        <authorList>
            <consortium name="Pathogen Informatics"/>
            <person name="Doyle S."/>
        </authorList>
    </citation>
    <scope>NUCLEOTIDE SEQUENCE [LARGE SCALE GENOMIC DNA]</scope>
    <source>
        <strain evidence="2 3">NCTC4824</strain>
    </source>
</reference>
<dbReference type="Pfam" id="PF14150">
    <property type="entry name" value="YesK"/>
    <property type="match status" value="1"/>
</dbReference>
<keyword evidence="3" id="KW-1185">Reference proteome</keyword>
<dbReference type="RefSeq" id="WP_066138463.1">
    <property type="nucleotide sequence ID" value="NZ_CBCSGM010000001.1"/>
</dbReference>
<dbReference type="AlphaFoldDB" id="A0A2X4WIH7"/>
<keyword evidence="1" id="KW-0812">Transmembrane</keyword>
<accession>A0A2X4WIH7</accession>
<dbReference type="EMBL" id="LS483476">
    <property type="protein sequence ID" value="SQI58512.1"/>
    <property type="molecule type" value="Genomic_DNA"/>
</dbReference>
<dbReference type="InterPro" id="IPR025434">
    <property type="entry name" value="YesK-like"/>
</dbReference>